<evidence type="ECO:0000256" key="9">
    <source>
        <dbReference type="ARBA" id="ARBA00023012"/>
    </source>
</evidence>
<dbReference type="Pfam" id="PF02518">
    <property type="entry name" value="HATPase_c"/>
    <property type="match status" value="1"/>
</dbReference>
<dbReference type="EMBL" id="QTUJ01000001">
    <property type="protein sequence ID" value="REF72941.1"/>
    <property type="molecule type" value="Genomic_DNA"/>
</dbReference>
<comment type="caution">
    <text evidence="12">The sequence shown here is derived from an EMBL/GenBank/DDBJ whole genome shotgun (WGS) entry which is preliminary data.</text>
</comment>
<evidence type="ECO:0000313" key="13">
    <source>
        <dbReference type="Proteomes" id="UP000256941"/>
    </source>
</evidence>
<reference evidence="12 13" key="1">
    <citation type="submission" date="2018-08" db="EMBL/GenBank/DDBJ databases">
        <title>Genomic Encyclopedia of Archaeal and Bacterial Type Strains, Phase II (KMG-II): from individual species to whole genera.</title>
        <authorList>
            <person name="Goeker M."/>
        </authorList>
    </citation>
    <scope>NUCLEOTIDE SEQUENCE [LARGE SCALE GENOMIC DNA]</scope>
    <source>
        <strain evidence="12 13">DSM 17099</strain>
    </source>
</reference>
<dbReference type="CDD" id="cd00075">
    <property type="entry name" value="HATPase"/>
    <property type="match status" value="1"/>
</dbReference>
<dbReference type="SMART" id="SM00388">
    <property type="entry name" value="HisKA"/>
    <property type="match status" value="1"/>
</dbReference>
<dbReference type="Proteomes" id="UP000256941">
    <property type="component" value="Unassembled WGS sequence"/>
</dbReference>
<dbReference type="PANTHER" id="PTHR45436">
    <property type="entry name" value="SENSOR HISTIDINE KINASE YKOH"/>
    <property type="match status" value="1"/>
</dbReference>
<name>A0A3D9XTC5_PARVE</name>
<feature type="domain" description="Histidine kinase" evidence="11">
    <location>
        <begin position="233"/>
        <end position="439"/>
    </location>
</feature>
<keyword evidence="10" id="KW-0472">Membrane</keyword>
<comment type="subcellular location">
    <subcellularLocation>
        <location evidence="2">Membrane</location>
        <topology evidence="2">Multi-pass membrane protein</topology>
    </subcellularLocation>
</comment>
<dbReference type="InterPro" id="IPR050428">
    <property type="entry name" value="TCS_sensor_his_kinase"/>
</dbReference>
<dbReference type="GO" id="GO:0005886">
    <property type="term" value="C:plasma membrane"/>
    <property type="evidence" value="ECO:0007669"/>
    <property type="project" value="TreeGrafter"/>
</dbReference>
<dbReference type="SUPFAM" id="SSF47384">
    <property type="entry name" value="Homodimeric domain of signal transducing histidine kinase"/>
    <property type="match status" value="1"/>
</dbReference>
<dbReference type="InterPro" id="IPR036890">
    <property type="entry name" value="HATPase_C_sf"/>
</dbReference>
<sequence length="442" mass="47560">MRRASLSRRVALFTTLGLAAVWAGAVVLMAAVLWSEQDELFDQQLVETAHALLPLVSHMEMQGIAVEVPQPAVPMDEALLYRLVARDGRVLRQSELAGRAVLPDAADLFPGRVASAPGYRLYATPFNAAGQALQIAAPLAERREAFREGMTGFLLPMVALLPLTWLIVGWVSRRSLAPLRELGAEIAARDGSRLDMIDAGDWPEDLMQIASVVNGFIARLAQALEAERAFATNAAHELRTPVAIALAQTQQMRENATTPAQIARLDALERALQRMRRLVARLLQLARADAGIGDSTQAHDLAVLTRLVVAERAPSEAARLADELPPAPVMARIDPDAFAIVLSNLIDNALQHSPPGSPVRLRLRQGAVLEVANEGRAVAAADLAGLTRRFARHRGDGFGLGLHICQQIVSAAGGRLEIISPAPASQEGFVARVTLTPPVRDH</sequence>
<evidence type="ECO:0000256" key="8">
    <source>
        <dbReference type="ARBA" id="ARBA00022989"/>
    </source>
</evidence>
<evidence type="ECO:0000256" key="7">
    <source>
        <dbReference type="ARBA" id="ARBA00022777"/>
    </source>
</evidence>
<proteinExistence type="predicted"/>
<dbReference type="InterPro" id="IPR036097">
    <property type="entry name" value="HisK_dim/P_sf"/>
</dbReference>
<evidence type="ECO:0000256" key="5">
    <source>
        <dbReference type="ARBA" id="ARBA00022679"/>
    </source>
</evidence>
<dbReference type="InterPro" id="IPR003594">
    <property type="entry name" value="HATPase_dom"/>
</dbReference>
<evidence type="ECO:0000256" key="3">
    <source>
        <dbReference type="ARBA" id="ARBA00012438"/>
    </source>
</evidence>
<evidence type="ECO:0000313" key="12">
    <source>
        <dbReference type="EMBL" id="REF72941.1"/>
    </source>
</evidence>
<dbReference type="PROSITE" id="PS50109">
    <property type="entry name" value="HIS_KIN"/>
    <property type="match status" value="1"/>
</dbReference>
<accession>A0A3D9XTC5</accession>
<organism evidence="12 13">
    <name type="scientific">Paracoccus versutus</name>
    <name type="common">Thiobacillus versutus</name>
    <dbReference type="NCBI Taxonomy" id="34007"/>
    <lineage>
        <taxon>Bacteria</taxon>
        <taxon>Pseudomonadati</taxon>
        <taxon>Pseudomonadota</taxon>
        <taxon>Alphaproteobacteria</taxon>
        <taxon>Rhodobacterales</taxon>
        <taxon>Paracoccaceae</taxon>
        <taxon>Paracoccus</taxon>
    </lineage>
</organism>
<dbReference type="SUPFAM" id="SSF55874">
    <property type="entry name" value="ATPase domain of HSP90 chaperone/DNA topoisomerase II/histidine kinase"/>
    <property type="match status" value="1"/>
</dbReference>
<evidence type="ECO:0000256" key="10">
    <source>
        <dbReference type="ARBA" id="ARBA00023136"/>
    </source>
</evidence>
<evidence type="ECO:0000256" key="1">
    <source>
        <dbReference type="ARBA" id="ARBA00000085"/>
    </source>
</evidence>
<dbReference type="Pfam" id="PF00512">
    <property type="entry name" value="HisKA"/>
    <property type="match status" value="1"/>
</dbReference>
<dbReference type="InterPro" id="IPR003661">
    <property type="entry name" value="HisK_dim/P_dom"/>
</dbReference>
<dbReference type="RefSeq" id="WP_116221157.1">
    <property type="nucleotide sequence ID" value="NZ_CP038196.1"/>
</dbReference>
<dbReference type="CDD" id="cd00082">
    <property type="entry name" value="HisKA"/>
    <property type="match status" value="1"/>
</dbReference>
<keyword evidence="8" id="KW-1133">Transmembrane helix</keyword>
<dbReference type="AlphaFoldDB" id="A0A3D9XTC5"/>
<keyword evidence="7 12" id="KW-0418">Kinase</keyword>
<comment type="catalytic activity">
    <reaction evidence="1">
        <text>ATP + protein L-histidine = ADP + protein N-phospho-L-histidine.</text>
        <dbReference type="EC" id="2.7.13.3"/>
    </reaction>
</comment>
<evidence type="ECO:0000256" key="6">
    <source>
        <dbReference type="ARBA" id="ARBA00022692"/>
    </source>
</evidence>
<keyword evidence="5" id="KW-0808">Transferase</keyword>
<dbReference type="EC" id="2.7.13.3" evidence="3"/>
<dbReference type="InterPro" id="IPR005467">
    <property type="entry name" value="His_kinase_dom"/>
</dbReference>
<keyword evidence="6" id="KW-0812">Transmembrane</keyword>
<keyword evidence="9" id="KW-0902">Two-component regulatory system</keyword>
<dbReference type="PANTHER" id="PTHR45436:SF15">
    <property type="entry name" value="SENSOR HISTIDINE KINASE CUSS"/>
    <property type="match status" value="1"/>
</dbReference>
<dbReference type="SMART" id="SM00387">
    <property type="entry name" value="HATPase_c"/>
    <property type="match status" value="1"/>
</dbReference>
<evidence type="ECO:0000256" key="2">
    <source>
        <dbReference type="ARBA" id="ARBA00004141"/>
    </source>
</evidence>
<keyword evidence="4" id="KW-0597">Phosphoprotein</keyword>
<evidence type="ECO:0000259" key="11">
    <source>
        <dbReference type="PROSITE" id="PS50109"/>
    </source>
</evidence>
<evidence type="ECO:0000256" key="4">
    <source>
        <dbReference type="ARBA" id="ARBA00022553"/>
    </source>
</evidence>
<dbReference type="Gene3D" id="1.10.287.130">
    <property type="match status" value="1"/>
</dbReference>
<gene>
    <name evidence="12" type="ORF">BDD41_1440</name>
</gene>
<protein>
    <recommendedName>
        <fullName evidence="3">histidine kinase</fullName>
        <ecNumber evidence="3">2.7.13.3</ecNumber>
    </recommendedName>
</protein>
<dbReference type="Gene3D" id="3.30.565.10">
    <property type="entry name" value="Histidine kinase-like ATPase, C-terminal domain"/>
    <property type="match status" value="1"/>
</dbReference>
<dbReference type="GO" id="GO:0000155">
    <property type="term" value="F:phosphorelay sensor kinase activity"/>
    <property type="evidence" value="ECO:0007669"/>
    <property type="project" value="InterPro"/>
</dbReference>